<dbReference type="AlphaFoldDB" id="A0A2T4A8M4"/>
<feature type="region of interest" description="Disordered" evidence="1">
    <location>
        <begin position="95"/>
        <end position="120"/>
    </location>
</feature>
<reference evidence="2 3" key="1">
    <citation type="submission" date="2016-07" db="EMBL/GenBank/DDBJ databases">
        <title>Multiple horizontal gene transfer events from other fungi enriched the ability of initially mycotrophic Trichoderma (Ascomycota) to feed on dead plant biomass.</title>
        <authorList>
            <consortium name="DOE Joint Genome Institute"/>
            <person name="Aerts A."/>
            <person name="Atanasova L."/>
            <person name="Chenthamara K."/>
            <person name="Zhang J."/>
            <person name="Grujic M."/>
            <person name="Henrissat B."/>
            <person name="Kuo A."/>
            <person name="Salamov A."/>
            <person name="Lipzen A."/>
            <person name="Labutti K."/>
            <person name="Barry K."/>
            <person name="Miao Y."/>
            <person name="Rahimi M.J."/>
            <person name="Shen Q."/>
            <person name="Grigoriev I.V."/>
            <person name="Kubicek C.P."/>
            <person name="Druzhinina I.S."/>
        </authorList>
    </citation>
    <scope>NUCLEOTIDE SEQUENCE [LARGE SCALE GENOMIC DNA]</scope>
    <source>
        <strain evidence="2 3">CBS 226.95</strain>
    </source>
</reference>
<proteinExistence type="predicted"/>
<sequence length="142" mass="15478">MVHDNIFLPPFCFLMRYSLLEQCCKNNAIFQIRFPRLSCFSFNALSTIKKKTRGCHLILQSLSTKVKQIASTPIHIQCSLCLPSALASSLERYSSSNPMTSRLSSSSSSGPEDPSAAEAPGMSSMVSLLKLKMASSETCSSS</sequence>
<dbReference type="GeneID" id="36623933"/>
<gene>
    <name evidence="2" type="ORF">M431DRAFT_462103</name>
</gene>
<feature type="compositionally biased region" description="Low complexity" evidence="1">
    <location>
        <begin position="95"/>
        <end position="114"/>
    </location>
</feature>
<accession>A0A2T4A8M4</accession>
<dbReference type="RefSeq" id="XP_024773094.1">
    <property type="nucleotide sequence ID" value="XM_024915365.1"/>
</dbReference>
<organism evidence="2 3">
    <name type="scientific">Trichoderma harzianum CBS 226.95</name>
    <dbReference type="NCBI Taxonomy" id="983964"/>
    <lineage>
        <taxon>Eukaryota</taxon>
        <taxon>Fungi</taxon>
        <taxon>Dikarya</taxon>
        <taxon>Ascomycota</taxon>
        <taxon>Pezizomycotina</taxon>
        <taxon>Sordariomycetes</taxon>
        <taxon>Hypocreomycetidae</taxon>
        <taxon>Hypocreales</taxon>
        <taxon>Hypocreaceae</taxon>
        <taxon>Trichoderma</taxon>
    </lineage>
</organism>
<evidence type="ECO:0000313" key="2">
    <source>
        <dbReference type="EMBL" id="PTB53417.1"/>
    </source>
</evidence>
<dbReference type="EMBL" id="KZ679682">
    <property type="protein sequence ID" value="PTB53417.1"/>
    <property type="molecule type" value="Genomic_DNA"/>
</dbReference>
<evidence type="ECO:0000313" key="3">
    <source>
        <dbReference type="Proteomes" id="UP000241690"/>
    </source>
</evidence>
<evidence type="ECO:0000256" key="1">
    <source>
        <dbReference type="SAM" id="MobiDB-lite"/>
    </source>
</evidence>
<name>A0A2T4A8M4_TRIHA</name>
<dbReference type="Proteomes" id="UP000241690">
    <property type="component" value="Unassembled WGS sequence"/>
</dbReference>
<protein>
    <submittedName>
        <fullName evidence="2">Uncharacterized protein</fullName>
    </submittedName>
</protein>
<keyword evidence="3" id="KW-1185">Reference proteome</keyword>